<reference evidence="4" key="1">
    <citation type="submission" date="2022-07" db="EMBL/GenBank/DDBJ databases">
        <title>Tahibacter sp., a new gammaproteobacterium isolated from the silt sample collected at pig farm.</title>
        <authorList>
            <person name="Chen H."/>
        </authorList>
    </citation>
    <scope>NUCLEOTIDE SEQUENCE</scope>
    <source>
        <strain evidence="4">P2K</strain>
    </source>
</reference>
<dbReference type="InterPro" id="IPR029039">
    <property type="entry name" value="Flavoprotein-like_sf"/>
</dbReference>
<gene>
    <name evidence="4" type="ORF">NM961_02260</name>
</gene>
<protein>
    <submittedName>
        <fullName evidence="4">NAD(P)H-dependent oxidoreductase</fullName>
    </submittedName>
</protein>
<comment type="caution">
    <text evidence="4">The sequence shown here is derived from an EMBL/GenBank/DDBJ whole genome shotgun (WGS) entry which is preliminary data.</text>
</comment>
<dbReference type="RefSeq" id="WP_255910784.1">
    <property type="nucleotide sequence ID" value="NZ_JANFQO010000002.1"/>
</dbReference>
<keyword evidence="2" id="KW-0560">Oxidoreductase</keyword>
<dbReference type="InterPro" id="IPR003680">
    <property type="entry name" value="Flavodoxin_fold"/>
</dbReference>
<dbReference type="EMBL" id="JANFQO010000002">
    <property type="protein sequence ID" value="MCQ4163525.1"/>
    <property type="molecule type" value="Genomic_DNA"/>
</dbReference>
<comment type="similarity">
    <text evidence="1">Belongs to the NAD(P)H dehydrogenase (quinone) family.</text>
</comment>
<proteinExistence type="inferred from homology"/>
<name>A0ABT1QLW7_9GAMM</name>
<dbReference type="Proteomes" id="UP001165498">
    <property type="component" value="Unassembled WGS sequence"/>
</dbReference>
<organism evidence="4 5">
    <name type="scientific">Tahibacter harae</name>
    <dbReference type="NCBI Taxonomy" id="2963937"/>
    <lineage>
        <taxon>Bacteria</taxon>
        <taxon>Pseudomonadati</taxon>
        <taxon>Pseudomonadota</taxon>
        <taxon>Gammaproteobacteria</taxon>
        <taxon>Lysobacterales</taxon>
        <taxon>Rhodanobacteraceae</taxon>
        <taxon>Tahibacter</taxon>
    </lineage>
</organism>
<evidence type="ECO:0000313" key="4">
    <source>
        <dbReference type="EMBL" id="MCQ4163525.1"/>
    </source>
</evidence>
<feature type="domain" description="Flavodoxin-like fold" evidence="3">
    <location>
        <begin position="3"/>
        <end position="180"/>
    </location>
</feature>
<dbReference type="Gene3D" id="3.40.50.360">
    <property type="match status" value="1"/>
</dbReference>
<evidence type="ECO:0000259" key="3">
    <source>
        <dbReference type="Pfam" id="PF02525"/>
    </source>
</evidence>
<evidence type="ECO:0000256" key="2">
    <source>
        <dbReference type="ARBA" id="ARBA00023002"/>
    </source>
</evidence>
<dbReference type="PANTHER" id="PTHR10204:SF34">
    <property type="entry name" value="NAD(P)H DEHYDROGENASE [QUINONE] 1 ISOFORM 1"/>
    <property type="match status" value="1"/>
</dbReference>
<sequence length="191" mass="21109">MSRITLIQGHPDPAGGHFCHALADAYAASAAEAGHELSRIDVAQLPIEWLMSEREFQSGAVAGPLRLAQEQIRWAGHLVIVHPLWLGMIPARLKAFFEQVLRPGFSHRAESQRFPEALLRGRSARVIVTMGMPAPVYRWWYGGHGTRALRRSILGFCGIAPVRETRIGLVGVPAVRERALRRLADLGRRGG</sequence>
<evidence type="ECO:0000313" key="5">
    <source>
        <dbReference type="Proteomes" id="UP001165498"/>
    </source>
</evidence>
<accession>A0ABT1QLW7</accession>
<evidence type="ECO:0000256" key="1">
    <source>
        <dbReference type="ARBA" id="ARBA00006252"/>
    </source>
</evidence>
<dbReference type="PANTHER" id="PTHR10204">
    <property type="entry name" value="NAD P H OXIDOREDUCTASE-RELATED"/>
    <property type="match status" value="1"/>
</dbReference>
<keyword evidence="5" id="KW-1185">Reference proteome</keyword>
<dbReference type="InterPro" id="IPR051545">
    <property type="entry name" value="NAD(P)H_dehydrogenase_qn"/>
</dbReference>
<dbReference type="Pfam" id="PF02525">
    <property type="entry name" value="Flavodoxin_2"/>
    <property type="match status" value="1"/>
</dbReference>
<dbReference type="SUPFAM" id="SSF52218">
    <property type="entry name" value="Flavoproteins"/>
    <property type="match status" value="1"/>
</dbReference>